<dbReference type="RefSeq" id="XP_005711108.1">
    <property type="nucleotide sequence ID" value="XM_005711051.1"/>
</dbReference>
<gene>
    <name evidence="1" type="ORF">CHC_T00007449001</name>
</gene>
<protein>
    <submittedName>
        <fullName evidence="1">Uncharacterized protein</fullName>
    </submittedName>
</protein>
<reference evidence="2" key="1">
    <citation type="journal article" date="2013" name="Proc. Natl. Acad. Sci. U.S.A.">
        <title>Genome structure and metabolic features in the red seaweed Chondrus crispus shed light on evolution of the Archaeplastida.</title>
        <authorList>
            <person name="Collen J."/>
            <person name="Porcel B."/>
            <person name="Carre W."/>
            <person name="Ball S.G."/>
            <person name="Chaparro C."/>
            <person name="Tonon T."/>
            <person name="Barbeyron T."/>
            <person name="Michel G."/>
            <person name="Noel B."/>
            <person name="Valentin K."/>
            <person name="Elias M."/>
            <person name="Artiguenave F."/>
            <person name="Arun A."/>
            <person name="Aury J.M."/>
            <person name="Barbosa-Neto J.F."/>
            <person name="Bothwell J.H."/>
            <person name="Bouget F.Y."/>
            <person name="Brillet L."/>
            <person name="Cabello-Hurtado F."/>
            <person name="Capella-Gutierrez S."/>
            <person name="Charrier B."/>
            <person name="Cladiere L."/>
            <person name="Cock J.M."/>
            <person name="Coelho S.M."/>
            <person name="Colleoni C."/>
            <person name="Czjzek M."/>
            <person name="Da Silva C."/>
            <person name="Delage L."/>
            <person name="Denoeud F."/>
            <person name="Deschamps P."/>
            <person name="Dittami S.M."/>
            <person name="Gabaldon T."/>
            <person name="Gachon C.M."/>
            <person name="Groisillier A."/>
            <person name="Herve C."/>
            <person name="Jabbari K."/>
            <person name="Katinka M."/>
            <person name="Kloareg B."/>
            <person name="Kowalczyk N."/>
            <person name="Labadie K."/>
            <person name="Leblanc C."/>
            <person name="Lopez P.J."/>
            <person name="McLachlan D.H."/>
            <person name="Meslet-Cladiere L."/>
            <person name="Moustafa A."/>
            <person name="Nehr Z."/>
            <person name="Nyvall Collen P."/>
            <person name="Panaud O."/>
            <person name="Partensky F."/>
            <person name="Poulain J."/>
            <person name="Rensing S.A."/>
            <person name="Rousvoal S."/>
            <person name="Samson G."/>
            <person name="Symeonidi A."/>
            <person name="Weissenbach J."/>
            <person name="Zambounis A."/>
            <person name="Wincker P."/>
            <person name="Boyen C."/>
        </authorList>
    </citation>
    <scope>NUCLEOTIDE SEQUENCE [LARGE SCALE GENOMIC DNA]</scope>
    <source>
        <strain evidence="2">cv. Stackhouse</strain>
    </source>
</reference>
<dbReference type="AlphaFoldDB" id="R7QRN7"/>
<sequence>MTRTSTLPGIRMNKIPVSLRFAVAFSNIGSVRFVRLWKSITVWARYLNTRPITLVQPATGWLSVKQRWYSRTTPSRKKGDDKALLYDFWSQMAVRYGLRIAGLRCEFYRMVPRDPTYAKLVMPSLEQRNELPAADDLVEPMEKLETHICSQLMKAVATLNARNARSVPERGALPRASSRHSIWTLSLARNASSC</sequence>
<dbReference type="EMBL" id="HG002251">
    <property type="protein sequence ID" value="CDF40814.1"/>
    <property type="molecule type" value="Genomic_DNA"/>
</dbReference>
<dbReference type="GeneID" id="17318823"/>
<evidence type="ECO:0000313" key="1">
    <source>
        <dbReference type="EMBL" id="CDF40814.1"/>
    </source>
</evidence>
<organism evidence="1 2">
    <name type="scientific">Chondrus crispus</name>
    <name type="common">Carrageen Irish moss</name>
    <name type="synonym">Polymorpha crispa</name>
    <dbReference type="NCBI Taxonomy" id="2769"/>
    <lineage>
        <taxon>Eukaryota</taxon>
        <taxon>Rhodophyta</taxon>
        <taxon>Florideophyceae</taxon>
        <taxon>Rhodymeniophycidae</taxon>
        <taxon>Gigartinales</taxon>
        <taxon>Gigartinaceae</taxon>
        <taxon>Chondrus</taxon>
    </lineage>
</organism>
<keyword evidence="2" id="KW-1185">Reference proteome</keyword>
<dbReference type="Gramene" id="CDF40814">
    <property type="protein sequence ID" value="CDF40814"/>
    <property type="gene ID" value="CHC_T00007449001"/>
</dbReference>
<accession>R7QRN7</accession>
<name>R7QRN7_CHOCR</name>
<dbReference type="KEGG" id="ccp:CHC_T00007449001"/>
<dbReference type="Proteomes" id="UP000012073">
    <property type="component" value="Unassembled WGS sequence"/>
</dbReference>
<proteinExistence type="predicted"/>
<evidence type="ECO:0000313" key="2">
    <source>
        <dbReference type="Proteomes" id="UP000012073"/>
    </source>
</evidence>